<evidence type="ECO:0000313" key="3">
    <source>
        <dbReference type="Proteomes" id="UP000663829"/>
    </source>
</evidence>
<dbReference type="AlphaFoldDB" id="A0A815XYR0"/>
<evidence type="ECO:0000313" key="1">
    <source>
        <dbReference type="EMBL" id="CAF1564278.1"/>
    </source>
</evidence>
<reference evidence="1" key="1">
    <citation type="submission" date="2021-02" db="EMBL/GenBank/DDBJ databases">
        <authorList>
            <person name="Nowell W R."/>
        </authorList>
    </citation>
    <scope>NUCLEOTIDE SEQUENCE</scope>
</reference>
<organism evidence="1 3">
    <name type="scientific">Didymodactylos carnosus</name>
    <dbReference type="NCBI Taxonomy" id="1234261"/>
    <lineage>
        <taxon>Eukaryota</taxon>
        <taxon>Metazoa</taxon>
        <taxon>Spiralia</taxon>
        <taxon>Gnathifera</taxon>
        <taxon>Rotifera</taxon>
        <taxon>Eurotatoria</taxon>
        <taxon>Bdelloidea</taxon>
        <taxon>Philodinida</taxon>
        <taxon>Philodinidae</taxon>
        <taxon>Didymodactylos</taxon>
    </lineage>
</organism>
<sequence>MAGALESAGSGKYKIDWGYQCKEAEMKCGWRLNGLSHPPPPSLDSHRHGEFCIDFALHHTFCIDFALLHAFCIDTRRLH</sequence>
<keyword evidence="3" id="KW-1185">Reference proteome</keyword>
<dbReference type="Proteomes" id="UP000681722">
    <property type="component" value="Unassembled WGS sequence"/>
</dbReference>
<dbReference type="EMBL" id="CAJNOQ010028804">
    <property type="protein sequence ID" value="CAF1564278.1"/>
    <property type="molecule type" value="Genomic_DNA"/>
</dbReference>
<gene>
    <name evidence="1" type="ORF">GPM918_LOCUS39971</name>
    <name evidence="2" type="ORF">SRO942_LOCUS40886</name>
</gene>
<dbReference type="Proteomes" id="UP000663829">
    <property type="component" value="Unassembled WGS sequence"/>
</dbReference>
<proteinExistence type="predicted"/>
<accession>A0A815XYR0</accession>
<comment type="caution">
    <text evidence="1">The sequence shown here is derived from an EMBL/GenBank/DDBJ whole genome shotgun (WGS) entry which is preliminary data.</text>
</comment>
<dbReference type="EMBL" id="CAJOBC010094584">
    <property type="protein sequence ID" value="CAF4426211.1"/>
    <property type="molecule type" value="Genomic_DNA"/>
</dbReference>
<name>A0A815XYR0_9BILA</name>
<protein>
    <submittedName>
        <fullName evidence="1">Uncharacterized protein</fullName>
    </submittedName>
</protein>
<evidence type="ECO:0000313" key="2">
    <source>
        <dbReference type="EMBL" id="CAF4426211.1"/>
    </source>
</evidence>